<dbReference type="EMBL" id="JAKFHA010000034">
    <property type="protein sequence ID" value="MCF2532490.1"/>
    <property type="molecule type" value="Genomic_DNA"/>
</dbReference>
<keyword evidence="3" id="KW-0274">FAD</keyword>
<dbReference type="Pfam" id="PF00743">
    <property type="entry name" value="FMO-like"/>
    <property type="match status" value="1"/>
</dbReference>
<keyword evidence="5" id="KW-1133">Transmembrane helix</keyword>
<organism evidence="6 7">
    <name type="scientific">Yinghuangia soli</name>
    <dbReference type="NCBI Taxonomy" id="2908204"/>
    <lineage>
        <taxon>Bacteria</taxon>
        <taxon>Bacillati</taxon>
        <taxon>Actinomycetota</taxon>
        <taxon>Actinomycetes</taxon>
        <taxon>Kitasatosporales</taxon>
        <taxon>Streptomycetaceae</taxon>
        <taxon>Yinghuangia</taxon>
    </lineage>
</organism>
<dbReference type="InterPro" id="IPR051209">
    <property type="entry name" value="FAD-bind_Monooxygenase_sf"/>
</dbReference>
<feature type="transmembrane region" description="Helical" evidence="5">
    <location>
        <begin position="21"/>
        <end position="40"/>
    </location>
</feature>
<dbReference type="Proteomes" id="UP001165378">
    <property type="component" value="Unassembled WGS sequence"/>
</dbReference>
<accession>A0AA41Q7U1</accession>
<evidence type="ECO:0000256" key="3">
    <source>
        <dbReference type="ARBA" id="ARBA00022827"/>
    </source>
</evidence>
<evidence type="ECO:0000256" key="1">
    <source>
        <dbReference type="ARBA" id="ARBA00010139"/>
    </source>
</evidence>
<dbReference type="PANTHER" id="PTHR42877">
    <property type="entry name" value="L-ORNITHINE N(5)-MONOOXYGENASE-RELATED"/>
    <property type="match status" value="1"/>
</dbReference>
<comment type="similarity">
    <text evidence="1">Belongs to the FAD-binding monooxygenase family.</text>
</comment>
<proteinExistence type="inferred from homology"/>
<gene>
    <name evidence="6" type="ORF">LZ495_35485</name>
</gene>
<dbReference type="AlphaFoldDB" id="A0AA41Q7U1"/>
<keyword evidence="4" id="KW-0560">Oxidoreductase</keyword>
<dbReference type="RefSeq" id="WP_235057267.1">
    <property type="nucleotide sequence ID" value="NZ_JAKFHA010000034.1"/>
</dbReference>
<evidence type="ECO:0000256" key="2">
    <source>
        <dbReference type="ARBA" id="ARBA00022630"/>
    </source>
</evidence>
<name>A0AA41Q7U1_9ACTN</name>
<keyword evidence="2" id="KW-0285">Flavoprotein</keyword>
<reference evidence="6" key="1">
    <citation type="submission" date="2022-01" db="EMBL/GenBank/DDBJ databases">
        <title>Genome-Based Taxonomic Classification of the Phylum Actinobacteria.</title>
        <authorList>
            <person name="Gao Y."/>
        </authorList>
    </citation>
    <scope>NUCLEOTIDE SEQUENCE</scope>
    <source>
        <strain evidence="6">KLBMP 8922</strain>
    </source>
</reference>
<dbReference type="PRINTS" id="PR00419">
    <property type="entry name" value="ADXRDTASE"/>
</dbReference>
<keyword evidence="5" id="KW-0812">Transmembrane</keyword>
<evidence type="ECO:0000313" key="6">
    <source>
        <dbReference type="EMBL" id="MCF2532490.1"/>
    </source>
</evidence>
<evidence type="ECO:0000256" key="4">
    <source>
        <dbReference type="ARBA" id="ARBA00023002"/>
    </source>
</evidence>
<keyword evidence="5" id="KW-0472">Membrane</keyword>
<evidence type="ECO:0000256" key="5">
    <source>
        <dbReference type="SAM" id="Phobius"/>
    </source>
</evidence>
<dbReference type="SUPFAM" id="SSF51905">
    <property type="entry name" value="FAD/NAD(P)-binding domain"/>
    <property type="match status" value="2"/>
</dbReference>
<evidence type="ECO:0000313" key="7">
    <source>
        <dbReference type="Proteomes" id="UP001165378"/>
    </source>
</evidence>
<sequence length="516" mass="56968">MPLRIGRGLARAASSRRPGGLRVAIMGAGAGGMAMGAALLRAGITSFTIFDKNDGVGGTWRENTYPGAQCDIRSHLYSFSFAPKRDWSRLYARQPEILAYLEDVADRCGLRPHLRLRTPLAEARWDDAGQVWRLRTEDGELVEADVLVSGLGMLNVPHFPEIKGLDEFAGPVFHSSRWRHDVDLAGKRVGVIGNGASALQFVPEIAGDVGRLSLFQRSAQWVMPSADRPYTEDEIRRFARPLGAWLERQRIFWRYERLTSFRMTDKQAATRRRFAEANLERGVPDPELRAKLTPDYPIGCKRLIQSSAWYPAISRPHVDVVTDGIDRITPAGVVTADGTEHPLDVLVLATGFKATDYLCAVDIFGAGGRSLRETWADGAEAYRGVAVSGFPNLFLLYGPNTNQPGNSIIFVLESQARFVMSAIRRLLRTGAGSLEVRQDAQDRFNREIQAAMTGTIWDGGCDSYYQDPGGKITTQWPHRATRYRLLTRRLRASHFTAVPRTTAVPAPAAADAAGAT</sequence>
<dbReference type="PANTHER" id="PTHR42877:SF4">
    <property type="entry name" value="FAD_NAD(P)-BINDING DOMAIN-CONTAINING PROTEIN-RELATED"/>
    <property type="match status" value="1"/>
</dbReference>
<dbReference type="InterPro" id="IPR036188">
    <property type="entry name" value="FAD/NAD-bd_sf"/>
</dbReference>
<dbReference type="GO" id="GO:0004499">
    <property type="term" value="F:N,N-dimethylaniline monooxygenase activity"/>
    <property type="evidence" value="ECO:0007669"/>
    <property type="project" value="InterPro"/>
</dbReference>
<keyword evidence="7" id="KW-1185">Reference proteome</keyword>
<dbReference type="Gene3D" id="3.50.50.60">
    <property type="entry name" value="FAD/NAD(P)-binding domain"/>
    <property type="match status" value="3"/>
</dbReference>
<protein>
    <submittedName>
        <fullName evidence="6">NAD(P)/FAD-dependent oxidoreductase</fullName>
    </submittedName>
</protein>
<dbReference type="GO" id="GO:0050661">
    <property type="term" value="F:NADP binding"/>
    <property type="evidence" value="ECO:0007669"/>
    <property type="project" value="InterPro"/>
</dbReference>
<comment type="caution">
    <text evidence="6">The sequence shown here is derived from an EMBL/GenBank/DDBJ whole genome shotgun (WGS) entry which is preliminary data.</text>
</comment>
<dbReference type="GO" id="GO:0050660">
    <property type="term" value="F:flavin adenine dinucleotide binding"/>
    <property type="evidence" value="ECO:0007669"/>
    <property type="project" value="InterPro"/>
</dbReference>
<dbReference type="InterPro" id="IPR020946">
    <property type="entry name" value="Flavin_mOase-like"/>
</dbReference>